<evidence type="ECO:0000313" key="2">
    <source>
        <dbReference type="EMBL" id="RKP04384.1"/>
    </source>
</evidence>
<keyword evidence="1" id="KW-1133">Transmembrane helix</keyword>
<sequence>NLSAAAAIHSGCGAFNYYIIFGSVAVAATWYIAECPHLIRLCVERCLIQQQRLVCLWHQTDKRSWQRCRMHHRFERYFKRWIARYGRAVGCQSMVAVVVAIMHMDMMFDMLECLLLQKPANKTFNITWYAPDGGCLPKLSALKLKAVMSLSIKCVASSTDDKPINPPANDSNKVTPDPEVRLSLIAILDDTSLDDSTVKDARMNQQKKTLVA</sequence>
<dbReference type="EMBL" id="KZ993781">
    <property type="protein sequence ID" value="RKP04384.1"/>
    <property type="molecule type" value="Genomic_DNA"/>
</dbReference>
<gene>
    <name evidence="2" type="ORF">THASP1DRAFT_26985</name>
</gene>
<keyword evidence="1" id="KW-0472">Membrane</keyword>
<dbReference type="AlphaFoldDB" id="A0A4P9XFN3"/>
<feature type="transmembrane region" description="Helical" evidence="1">
    <location>
        <begin position="15"/>
        <end position="33"/>
    </location>
</feature>
<evidence type="ECO:0000256" key="1">
    <source>
        <dbReference type="SAM" id="Phobius"/>
    </source>
</evidence>
<accession>A0A4P9XFN3</accession>
<keyword evidence="1" id="KW-0812">Transmembrane</keyword>
<keyword evidence="3" id="KW-1185">Reference proteome</keyword>
<proteinExistence type="predicted"/>
<reference evidence="3" key="1">
    <citation type="journal article" date="2018" name="Nat. Microbiol.">
        <title>Leveraging single-cell genomics to expand the fungal tree of life.</title>
        <authorList>
            <person name="Ahrendt S.R."/>
            <person name="Quandt C.A."/>
            <person name="Ciobanu D."/>
            <person name="Clum A."/>
            <person name="Salamov A."/>
            <person name="Andreopoulos B."/>
            <person name="Cheng J.F."/>
            <person name="Woyke T."/>
            <person name="Pelin A."/>
            <person name="Henrissat B."/>
            <person name="Reynolds N.K."/>
            <person name="Benny G.L."/>
            <person name="Smith M.E."/>
            <person name="James T.Y."/>
            <person name="Grigoriev I.V."/>
        </authorList>
    </citation>
    <scope>NUCLEOTIDE SEQUENCE [LARGE SCALE GENOMIC DNA]</scope>
    <source>
        <strain evidence="3">RSA 1356</strain>
    </source>
</reference>
<evidence type="ECO:0000313" key="3">
    <source>
        <dbReference type="Proteomes" id="UP000271241"/>
    </source>
</evidence>
<protein>
    <submittedName>
        <fullName evidence="2">Uncharacterized protein</fullName>
    </submittedName>
</protein>
<dbReference type="Proteomes" id="UP000271241">
    <property type="component" value="Unassembled WGS sequence"/>
</dbReference>
<name>A0A4P9XFN3_9FUNG</name>
<feature type="non-terminal residue" evidence="2">
    <location>
        <position position="1"/>
    </location>
</feature>
<organism evidence="2 3">
    <name type="scientific">Thamnocephalis sphaerospora</name>
    <dbReference type="NCBI Taxonomy" id="78915"/>
    <lineage>
        <taxon>Eukaryota</taxon>
        <taxon>Fungi</taxon>
        <taxon>Fungi incertae sedis</taxon>
        <taxon>Zoopagomycota</taxon>
        <taxon>Zoopagomycotina</taxon>
        <taxon>Zoopagomycetes</taxon>
        <taxon>Zoopagales</taxon>
        <taxon>Sigmoideomycetaceae</taxon>
        <taxon>Thamnocephalis</taxon>
    </lineage>
</organism>